<dbReference type="EMBL" id="JBHUOK010000033">
    <property type="protein sequence ID" value="MFD2791410.1"/>
    <property type="molecule type" value="Genomic_DNA"/>
</dbReference>
<dbReference type="PANTHER" id="PTHR14969:SF13">
    <property type="entry name" value="AT30094P"/>
    <property type="match status" value="1"/>
</dbReference>
<evidence type="ECO:0000313" key="4">
    <source>
        <dbReference type="Proteomes" id="UP001597532"/>
    </source>
</evidence>
<keyword evidence="1" id="KW-0472">Membrane</keyword>
<evidence type="ECO:0000256" key="1">
    <source>
        <dbReference type="SAM" id="Phobius"/>
    </source>
</evidence>
<organism evidence="3 4">
    <name type="scientific">Arenibacter antarcticus</name>
    <dbReference type="NCBI Taxonomy" id="2040469"/>
    <lineage>
        <taxon>Bacteria</taxon>
        <taxon>Pseudomonadati</taxon>
        <taxon>Bacteroidota</taxon>
        <taxon>Flavobacteriia</taxon>
        <taxon>Flavobacteriales</taxon>
        <taxon>Flavobacteriaceae</taxon>
        <taxon>Arenibacter</taxon>
    </lineage>
</organism>
<dbReference type="Pfam" id="PF01569">
    <property type="entry name" value="PAP2"/>
    <property type="match status" value="1"/>
</dbReference>
<dbReference type="SUPFAM" id="SSF48317">
    <property type="entry name" value="Acid phosphatase/Vanadium-dependent haloperoxidase"/>
    <property type="match status" value="1"/>
</dbReference>
<dbReference type="RefSeq" id="WP_251808384.1">
    <property type="nucleotide sequence ID" value="NZ_CP166679.1"/>
</dbReference>
<name>A0ABW5VLN3_9FLAO</name>
<sequence>MMEELVHYDEELFLFLNHLGNSHWDGFWLFITNKWSAIPLYVFLAYLTYRTFGVKQLVVVMVSIAIMILATDQLANFFKYGVQRLRPCHDLEIGGLVRLVKDSCGGKYGYFSAHAGNSFAVAVFFSFLFGTKYKFLSVFLIVWAAVVAYSRIYIGVHFPLDILTGAMVGIFMSSLFFNLFLRVRARFNL</sequence>
<evidence type="ECO:0000259" key="2">
    <source>
        <dbReference type="SMART" id="SM00014"/>
    </source>
</evidence>
<dbReference type="InterPro" id="IPR036938">
    <property type="entry name" value="PAP2/HPO_sf"/>
</dbReference>
<proteinExistence type="predicted"/>
<feature type="transmembrane region" description="Helical" evidence="1">
    <location>
        <begin position="162"/>
        <end position="181"/>
    </location>
</feature>
<dbReference type="Gene3D" id="1.20.144.10">
    <property type="entry name" value="Phosphatidic acid phosphatase type 2/haloperoxidase"/>
    <property type="match status" value="1"/>
</dbReference>
<comment type="caution">
    <text evidence="3">The sequence shown here is derived from an EMBL/GenBank/DDBJ whole genome shotgun (WGS) entry which is preliminary data.</text>
</comment>
<keyword evidence="1" id="KW-0812">Transmembrane</keyword>
<feature type="transmembrane region" description="Helical" evidence="1">
    <location>
        <begin position="27"/>
        <end position="49"/>
    </location>
</feature>
<feature type="transmembrane region" description="Helical" evidence="1">
    <location>
        <begin position="56"/>
        <end position="75"/>
    </location>
</feature>
<feature type="domain" description="Phosphatidic acid phosphatase type 2/haloperoxidase" evidence="2">
    <location>
        <begin position="60"/>
        <end position="177"/>
    </location>
</feature>
<protein>
    <submittedName>
        <fullName evidence="3">Phosphatase PAP2 family protein</fullName>
    </submittedName>
</protein>
<feature type="transmembrane region" description="Helical" evidence="1">
    <location>
        <begin position="136"/>
        <end position="156"/>
    </location>
</feature>
<dbReference type="SMART" id="SM00014">
    <property type="entry name" value="acidPPc"/>
    <property type="match status" value="1"/>
</dbReference>
<dbReference type="PANTHER" id="PTHR14969">
    <property type="entry name" value="SPHINGOSINE-1-PHOSPHATE PHOSPHOHYDROLASE"/>
    <property type="match status" value="1"/>
</dbReference>
<dbReference type="InterPro" id="IPR000326">
    <property type="entry name" value="PAP2/HPO"/>
</dbReference>
<dbReference type="Proteomes" id="UP001597532">
    <property type="component" value="Unassembled WGS sequence"/>
</dbReference>
<accession>A0ABW5VLN3</accession>
<gene>
    <name evidence="3" type="ORF">ACFS1K_16680</name>
</gene>
<keyword evidence="1" id="KW-1133">Transmembrane helix</keyword>
<evidence type="ECO:0000313" key="3">
    <source>
        <dbReference type="EMBL" id="MFD2791410.1"/>
    </source>
</evidence>
<feature type="transmembrane region" description="Helical" evidence="1">
    <location>
        <begin position="108"/>
        <end position="129"/>
    </location>
</feature>
<keyword evidence="4" id="KW-1185">Reference proteome</keyword>
<reference evidence="4" key="1">
    <citation type="journal article" date="2019" name="Int. J. Syst. Evol. Microbiol.">
        <title>The Global Catalogue of Microorganisms (GCM) 10K type strain sequencing project: providing services to taxonomists for standard genome sequencing and annotation.</title>
        <authorList>
            <consortium name="The Broad Institute Genomics Platform"/>
            <consortium name="The Broad Institute Genome Sequencing Center for Infectious Disease"/>
            <person name="Wu L."/>
            <person name="Ma J."/>
        </authorList>
    </citation>
    <scope>NUCLEOTIDE SEQUENCE [LARGE SCALE GENOMIC DNA]</scope>
    <source>
        <strain evidence="4">KCTC 52924</strain>
    </source>
</reference>